<evidence type="ECO:0000313" key="3">
    <source>
        <dbReference type="Proteomes" id="UP000501812"/>
    </source>
</evidence>
<dbReference type="RefSeq" id="WP_169456376.1">
    <property type="nucleotide sequence ID" value="NZ_CP051774.1"/>
</dbReference>
<dbReference type="AlphaFoldDB" id="A0A858RPA2"/>
<evidence type="ECO:0000313" key="2">
    <source>
        <dbReference type="EMBL" id="QJE97950.1"/>
    </source>
</evidence>
<dbReference type="SUPFAM" id="SSF52540">
    <property type="entry name" value="P-loop containing nucleoside triphosphate hydrolases"/>
    <property type="match status" value="1"/>
</dbReference>
<reference evidence="2 3" key="1">
    <citation type="submission" date="2020-04" db="EMBL/GenBank/DDBJ databases">
        <title>Luteolibacter sp. G-1-1-1 isolated from soil.</title>
        <authorList>
            <person name="Dahal R.H."/>
        </authorList>
    </citation>
    <scope>NUCLEOTIDE SEQUENCE [LARGE SCALE GENOMIC DNA]</scope>
    <source>
        <strain evidence="2 3">G-1-1-1</strain>
    </source>
</reference>
<keyword evidence="3" id="KW-1185">Reference proteome</keyword>
<protein>
    <submittedName>
        <fullName evidence="2">AAA family ATPase</fullName>
    </submittedName>
</protein>
<evidence type="ECO:0000256" key="1">
    <source>
        <dbReference type="SAM" id="MobiDB-lite"/>
    </source>
</evidence>
<gene>
    <name evidence="2" type="ORF">HHL09_19885</name>
</gene>
<accession>A0A858RPA2</accession>
<dbReference type="KEGG" id="luo:HHL09_19885"/>
<organism evidence="2 3">
    <name type="scientific">Luteolibacter luteus</name>
    <dbReference type="NCBI Taxonomy" id="2728835"/>
    <lineage>
        <taxon>Bacteria</taxon>
        <taxon>Pseudomonadati</taxon>
        <taxon>Verrucomicrobiota</taxon>
        <taxon>Verrucomicrobiia</taxon>
        <taxon>Verrucomicrobiales</taxon>
        <taxon>Verrucomicrobiaceae</taxon>
        <taxon>Luteolibacter</taxon>
    </lineage>
</organism>
<dbReference type="Pfam" id="PF13481">
    <property type="entry name" value="AAA_25"/>
    <property type="match status" value="1"/>
</dbReference>
<feature type="region of interest" description="Disordered" evidence="1">
    <location>
        <begin position="1"/>
        <end position="32"/>
    </location>
</feature>
<feature type="compositionally biased region" description="Pro residues" evidence="1">
    <location>
        <begin position="20"/>
        <end position="29"/>
    </location>
</feature>
<dbReference type="Gene3D" id="3.40.50.300">
    <property type="entry name" value="P-loop containing nucleotide triphosphate hydrolases"/>
    <property type="match status" value="1"/>
</dbReference>
<name>A0A858RPA2_9BACT</name>
<sequence>MNPTSPSLAKPITLESFAPYAPPQPNPNPKPERQWLKVWKPSEFISYEPPRDFVLLGDCHLTRGGITVLGGWPGVGKSRAALGLAIAGATGKDWLGHRVHARFRTLIIQIENGQWRLKKELGDAIPEGGLDEWLRITPPPDFGLAFHEPAFRERVSEIIGEFQPGLVIVDPWNRVAEGDKQGDYRQALEAILECLPADPEEKPAVMIIHHMRKKSTETTKKQGRDLLHELAGSYQIGSAARCVFVLEPGSSDTTDPTVVLTCCKNNDGREGAPSAWVRSNGLFAPAVGFDMEHFLSGEADKSRATLEQIAQALRGMAGESKGQAVQRLITAGLCSRTKAYEIVNTHPNLEEEKKSGKLWWREDAA</sequence>
<dbReference type="Proteomes" id="UP000501812">
    <property type="component" value="Chromosome"/>
</dbReference>
<proteinExistence type="predicted"/>
<dbReference type="EMBL" id="CP051774">
    <property type="protein sequence ID" value="QJE97950.1"/>
    <property type="molecule type" value="Genomic_DNA"/>
</dbReference>
<dbReference type="InterPro" id="IPR027417">
    <property type="entry name" value="P-loop_NTPase"/>
</dbReference>